<protein>
    <submittedName>
        <fullName evidence="2">Uncharacterized protein</fullName>
    </submittedName>
</protein>
<dbReference type="SUPFAM" id="SSF101473">
    <property type="entry name" value="DhaL-like"/>
    <property type="match status" value="1"/>
</dbReference>
<feature type="compositionally biased region" description="Low complexity" evidence="1">
    <location>
        <begin position="79"/>
        <end position="96"/>
    </location>
</feature>
<name>A0ABM6Z3T2_9ACTO</name>
<organism evidence="2 3">
    <name type="scientific">Actinomyces lilanjuaniae</name>
    <dbReference type="NCBI Taxonomy" id="2321394"/>
    <lineage>
        <taxon>Bacteria</taxon>
        <taxon>Bacillati</taxon>
        <taxon>Actinomycetota</taxon>
        <taxon>Actinomycetes</taxon>
        <taxon>Actinomycetales</taxon>
        <taxon>Actinomycetaceae</taxon>
        <taxon>Actinomyces</taxon>
    </lineage>
</organism>
<evidence type="ECO:0000313" key="3">
    <source>
        <dbReference type="Proteomes" id="UP000273001"/>
    </source>
</evidence>
<accession>A0ABM6Z3T2</accession>
<dbReference type="Proteomes" id="UP000273001">
    <property type="component" value="Chromosome"/>
</dbReference>
<feature type="region of interest" description="Disordered" evidence="1">
    <location>
        <begin position="57"/>
        <end position="96"/>
    </location>
</feature>
<dbReference type="EMBL" id="CP032514">
    <property type="protein sequence ID" value="AYD89950.1"/>
    <property type="molecule type" value="Genomic_DNA"/>
</dbReference>
<dbReference type="InterPro" id="IPR036117">
    <property type="entry name" value="DhaL_dom_sf"/>
</dbReference>
<gene>
    <name evidence="2" type="ORF">D5R93_07800</name>
</gene>
<dbReference type="Gene3D" id="1.25.40.340">
    <property type="match status" value="1"/>
</dbReference>
<proteinExistence type="predicted"/>
<evidence type="ECO:0000313" key="2">
    <source>
        <dbReference type="EMBL" id="AYD89950.1"/>
    </source>
</evidence>
<dbReference type="RefSeq" id="WP_120204630.1">
    <property type="nucleotide sequence ID" value="NZ_CP032514.1"/>
</dbReference>
<keyword evidence="3" id="KW-1185">Reference proteome</keyword>
<sequence length="96" mass="10043">MLTTDTLSQVFTSVSAVMTSNRDYLVRLDQVGGDGDLGVSMDDGFAAVASFLGSSAPTDLGQAFRQGRGSSTRPRRPPWGRSSASASWGWPGPCGD</sequence>
<evidence type="ECO:0000256" key="1">
    <source>
        <dbReference type="SAM" id="MobiDB-lite"/>
    </source>
</evidence>
<reference evidence="2 3" key="1">
    <citation type="submission" date="2018-09" db="EMBL/GenBank/DDBJ databases">
        <authorList>
            <person name="Li J."/>
        </authorList>
    </citation>
    <scope>NUCLEOTIDE SEQUENCE [LARGE SCALE GENOMIC DNA]</scope>
    <source>
        <strain evidence="2 3">2129</strain>
    </source>
</reference>